<dbReference type="SUPFAM" id="SSF58104">
    <property type="entry name" value="Methyl-accepting chemotaxis protein (MCP) signaling domain"/>
    <property type="match status" value="1"/>
</dbReference>
<dbReference type="Gene3D" id="6.10.340.10">
    <property type="match status" value="1"/>
</dbReference>
<keyword evidence="3 5" id="KW-0807">Transducer</keyword>
<dbReference type="PROSITE" id="PS50111">
    <property type="entry name" value="CHEMOTAXIS_TRANSDUC_2"/>
    <property type="match status" value="1"/>
</dbReference>
<name>A0A1I5ST76_9GAMM</name>
<sequence length="965" mass="106920">MRLPILHLTIGKRLVLGFGLVLAIMGSAIIFSNSRMAELQRVEDNLVNDTFPTSLAGSALMGEINKSLAVLRGYLVLGDVSLIAERQNVWKNIDAQVAILKANELSRIEAGYQDVLFELSKTLQQLRAAQDEAENIAHSVDEQPATKIFENETLPEITRLLATLRQLTTIEQTLPATPERKKMLGHFAETSASFSLALSSVRSYLLSGDPLFKAGYLQHWTTNSTSFYTIEDNQHLLTSEQLMLFNQYARQRARFSPLVERMFDIRDSERWNMSQYLVGSKASPIADRSRELVQQMIDIQNVALQQNVNQLKAWNASVVMVLRLSGIIGLLIGAVIAFVITRSVARPLLGTTRRLEDIAKSGDYSVRLRVRGNDEISQSAAAFNSLMDSTQRALSEMNNVMKRLSEGDLSVRVKGDYRGDLLAIKALTNTSLDNIEQAEAAKLAFEKKAKKVAEENAQVRQALDSASNNIMLANVDNIIIYLNEAAYQMLRDNERDFSKEIHNFDLKNVVGQSIDMFHKKPAHQQYILAHIDESHRSEFTVGDKVMAVNAVPIFDTDKHRIGTVIEWKDRTAEVAIEREIDAVIVAASRGDFNQKLTMEGKQGFFYNLAEGLNTLTRNVEASLEDMQTILAAVAQGDLTERMEKKYGGSFAALKKDTNLTIDKLTEVISKIRETAGTISASSREIVTGNQDLSARTEEQATSLQATATSMEEMTGTVKQSAENALATKMVSMKAREKAREGGHAISRTISAMEEISAASDEIGEIIGVIDEIAFQTNLLALNAAVEAARAGEQGRGFAVVAGEVRNLAQRSASAAKEIKELIQASNKKVCIGSDLVSESGKTLTEIVSMVEEVGSKMEDISDAAQEQSIGIEQVNLAITRMDNVTQQNATLVQQATTASENMWILSQDMTEMMAFFDLLEDNQRHREGQYSENDVEENGFFDDEDAKQGSTIDDDDDEFEWEERS</sequence>
<dbReference type="GeneID" id="35870504"/>
<dbReference type="PANTHER" id="PTHR43531:SF14">
    <property type="entry name" value="METHYL-ACCEPTING CHEMOTAXIS PROTEIN I-RELATED"/>
    <property type="match status" value="1"/>
</dbReference>
<feature type="transmembrane region" description="Helical" evidence="8">
    <location>
        <begin position="14"/>
        <end position="31"/>
    </location>
</feature>
<dbReference type="SMART" id="SM00304">
    <property type="entry name" value="HAMP"/>
    <property type="match status" value="2"/>
</dbReference>
<dbReference type="PANTHER" id="PTHR43531">
    <property type="entry name" value="PROTEIN ICFG"/>
    <property type="match status" value="1"/>
</dbReference>
<dbReference type="CDD" id="cd06225">
    <property type="entry name" value="HAMP"/>
    <property type="match status" value="1"/>
</dbReference>
<organism evidence="11 12">
    <name type="scientific">Enterovibrio norvegicus DSM 15893</name>
    <dbReference type="NCBI Taxonomy" id="1121869"/>
    <lineage>
        <taxon>Bacteria</taxon>
        <taxon>Pseudomonadati</taxon>
        <taxon>Pseudomonadota</taxon>
        <taxon>Gammaproteobacteria</taxon>
        <taxon>Vibrionales</taxon>
        <taxon>Vibrionaceae</taxon>
        <taxon>Enterovibrio</taxon>
    </lineage>
</organism>
<dbReference type="Gene3D" id="3.30.450.20">
    <property type="entry name" value="PAS domain"/>
    <property type="match status" value="1"/>
</dbReference>
<dbReference type="Gene3D" id="1.10.287.950">
    <property type="entry name" value="Methyl-accepting chemotaxis protein"/>
    <property type="match status" value="1"/>
</dbReference>
<feature type="coiled-coil region" evidence="6">
    <location>
        <begin position="435"/>
        <end position="469"/>
    </location>
</feature>
<evidence type="ECO:0000313" key="12">
    <source>
        <dbReference type="Proteomes" id="UP000182692"/>
    </source>
</evidence>
<keyword evidence="8" id="KW-0472">Membrane</keyword>
<dbReference type="RefSeq" id="WP_017016136.1">
    <property type="nucleotide sequence ID" value="NZ_FOWR01000022.1"/>
</dbReference>
<proteinExistence type="inferred from homology"/>
<dbReference type="STRING" id="1121869.SAMN03084138_02997"/>
<dbReference type="SMART" id="SM00283">
    <property type="entry name" value="MA"/>
    <property type="match status" value="1"/>
</dbReference>
<dbReference type="SUPFAM" id="SSF158472">
    <property type="entry name" value="HAMP domain-like"/>
    <property type="match status" value="1"/>
</dbReference>
<evidence type="ECO:0000256" key="7">
    <source>
        <dbReference type="SAM" id="MobiDB-lite"/>
    </source>
</evidence>
<keyword evidence="2" id="KW-0488">Methylation</keyword>
<evidence type="ECO:0000259" key="10">
    <source>
        <dbReference type="PROSITE" id="PS50885"/>
    </source>
</evidence>
<dbReference type="Pfam" id="PF00015">
    <property type="entry name" value="MCPsignal"/>
    <property type="match status" value="1"/>
</dbReference>
<dbReference type="GO" id="GO:0004888">
    <property type="term" value="F:transmembrane signaling receptor activity"/>
    <property type="evidence" value="ECO:0007669"/>
    <property type="project" value="TreeGrafter"/>
</dbReference>
<dbReference type="InterPro" id="IPR051310">
    <property type="entry name" value="MCP_chemotaxis"/>
</dbReference>
<evidence type="ECO:0000256" key="8">
    <source>
        <dbReference type="SAM" id="Phobius"/>
    </source>
</evidence>
<dbReference type="OrthoDB" id="9781845at2"/>
<feature type="compositionally biased region" description="Acidic residues" evidence="7">
    <location>
        <begin position="952"/>
        <end position="965"/>
    </location>
</feature>
<comment type="subcellular location">
    <subcellularLocation>
        <location evidence="1">Membrane</location>
    </subcellularLocation>
</comment>
<dbReference type="CDD" id="cd11386">
    <property type="entry name" value="MCP_signal"/>
    <property type="match status" value="1"/>
</dbReference>
<dbReference type="GO" id="GO:0007165">
    <property type="term" value="P:signal transduction"/>
    <property type="evidence" value="ECO:0007669"/>
    <property type="project" value="UniProtKB-KW"/>
</dbReference>
<feature type="region of interest" description="Disordered" evidence="7">
    <location>
        <begin position="927"/>
        <end position="965"/>
    </location>
</feature>
<feature type="domain" description="HAMP" evidence="10">
    <location>
        <begin position="617"/>
        <end position="669"/>
    </location>
</feature>
<dbReference type="AlphaFoldDB" id="A0A1I5ST76"/>
<dbReference type="Pfam" id="PF13188">
    <property type="entry name" value="PAS_8"/>
    <property type="match status" value="1"/>
</dbReference>
<dbReference type="Proteomes" id="UP000182692">
    <property type="component" value="Unassembled WGS sequence"/>
</dbReference>
<dbReference type="GO" id="GO:0006935">
    <property type="term" value="P:chemotaxis"/>
    <property type="evidence" value="ECO:0007669"/>
    <property type="project" value="TreeGrafter"/>
</dbReference>
<comment type="similarity">
    <text evidence="4">Belongs to the methyl-accepting chemotaxis (MCP) protein family.</text>
</comment>
<evidence type="ECO:0000313" key="11">
    <source>
        <dbReference type="EMBL" id="SFP73707.1"/>
    </source>
</evidence>
<protein>
    <submittedName>
        <fullName evidence="11">Methyl-accepting chemotaxis protein</fullName>
    </submittedName>
</protein>
<keyword evidence="8" id="KW-1133">Transmembrane helix</keyword>
<evidence type="ECO:0000256" key="3">
    <source>
        <dbReference type="ARBA" id="ARBA00023224"/>
    </source>
</evidence>
<evidence type="ECO:0000256" key="6">
    <source>
        <dbReference type="SAM" id="Coils"/>
    </source>
</evidence>
<feature type="compositionally biased region" description="Acidic residues" evidence="7">
    <location>
        <begin position="933"/>
        <end position="945"/>
    </location>
</feature>
<dbReference type="InterPro" id="IPR035965">
    <property type="entry name" value="PAS-like_dom_sf"/>
</dbReference>
<evidence type="ECO:0000256" key="2">
    <source>
        <dbReference type="ARBA" id="ARBA00022481"/>
    </source>
</evidence>
<dbReference type="PROSITE" id="PS50885">
    <property type="entry name" value="HAMP"/>
    <property type="match status" value="3"/>
</dbReference>
<dbReference type="FunFam" id="1.10.287.950:FF:000001">
    <property type="entry name" value="Methyl-accepting chemotaxis sensory transducer"/>
    <property type="match status" value="1"/>
</dbReference>
<feature type="domain" description="Methyl-accepting transducer" evidence="9">
    <location>
        <begin position="674"/>
        <end position="903"/>
    </location>
</feature>
<evidence type="ECO:0000256" key="4">
    <source>
        <dbReference type="ARBA" id="ARBA00029447"/>
    </source>
</evidence>
<evidence type="ECO:0000259" key="9">
    <source>
        <dbReference type="PROSITE" id="PS50111"/>
    </source>
</evidence>
<reference evidence="11 12" key="1">
    <citation type="submission" date="2016-10" db="EMBL/GenBank/DDBJ databases">
        <authorList>
            <person name="de Groot N.N."/>
        </authorList>
    </citation>
    <scope>NUCLEOTIDE SEQUENCE [LARGE SCALE GENOMIC DNA]</scope>
    <source>
        <strain evidence="11 12">DSM 15893</strain>
    </source>
</reference>
<dbReference type="Pfam" id="PF18947">
    <property type="entry name" value="HAMP_2"/>
    <property type="match status" value="2"/>
</dbReference>
<dbReference type="GO" id="GO:0005886">
    <property type="term" value="C:plasma membrane"/>
    <property type="evidence" value="ECO:0007669"/>
    <property type="project" value="TreeGrafter"/>
</dbReference>
<dbReference type="InterPro" id="IPR003660">
    <property type="entry name" value="HAMP_dom"/>
</dbReference>
<dbReference type="EMBL" id="FOWR01000022">
    <property type="protein sequence ID" value="SFP73707.1"/>
    <property type="molecule type" value="Genomic_DNA"/>
</dbReference>
<feature type="domain" description="HAMP" evidence="10">
    <location>
        <begin position="342"/>
        <end position="395"/>
    </location>
</feature>
<keyword evidence="6" id="KW-0175">Coiled coil</keyword>
<dbReference type="InterPro" id="IPR004089">
    <property type="entry name" value="MCPsignal_dom"/>
</dbReference>
<dbReference type="InterPro" id="IPR000014">
    <property type="entry name" value="PAS"/>
</dbReference>
<feature type="transmembrane region" description="Helical" evidence="8">
    <location>
        <begin position="320"/>
        <end position="340"/>
    </location>
</feature>
<accession>A0A1I5ST76</accession>
<keyword evidence="8" id="KW-0812">Transmembrane</keyword>
<evidence type="ECO:0000256" key="1">
    <source>
        <dbReference type="ARBA" id="ARBA00004370"/>
    </source>
</evidence>
<feature type="coiled-coil region" evidence="6">
    <location>
        <begin position="116"/>
        <end position="143"/>
    </location>
</feature>
<evidence type="ECO:0000256" key="5">
    <source>
        <dbReference type="PROSITE-ProRule" id="PRU00284"/>
    </source>
</evidence>
<dbReference type="SUPFAM" id="SSF55785">
    <property type="entry name" value="PYP-like sensor domain (PAS domain)"/>
    <property type="match status" value="1"/>
</dbReference>
<feature type="domain" description="HAMP" evidence="10">
    <location>
        <begin position="396"/>
        <end position="440"/>
    </location>
</feature>
<gene>
    <name evidence="11" type="ORF">SAMN03084138_02997</name>
</gene>